<evidence type="ECO:0000256" key="3">
    <source>
        <dbReference type="ARBA" id="ARBA00022989"/>
    </source>
</evidence>
<dbReference type="Pfam" id="PF02535">
    <property type="entry name" value="Zip"/>
    <property type="match status" value="1"/>
</dbReference>
<name>A0A9Q0LKC9_ANAIG</name>
<keyword evidence="3 6" id="KW-1133">Transmembrane helix</keyword>
<evidence type="ECO:0000256" key="4">
    <source>
        <dbReference type="ARBA" id="ARBA00023136"/>
    </source>
</evidence>
<dbReference type="AlphaFoldDB" id="A0A9Q0LKC9"/>
<evidence type="ECO:0000256" key="2">
    <source>
        <dbReference type="ARBA" id="ARBA00022692"/>
    </source>
</evidence>
<feature type="transmembrane region" description="Helical" evidence="6">
    <location>
        <begin position="183"/>
        <end position="207"/>
    </location>
</feature>
<keyword evidence="8" id="KW-1185">Reference proteome</keyword>
<accession>A0A9Q0LKC9</accession>
<feature type="transmembrane region" description="Helical" evidence="6">
    <location>
        <begin position="6"/>
        <end position="27"/>
    </location>
</feature>
<dbReference type="PANTHER" id="PTHR11040:SF44">
    <property type="entry name" value="PROTEIN ZNTC-RELATED"/>
    <property type="match status" value="1"/>
</dbReference>
<dbReference type="PANTHER" id="PTHR11040">
    <property type="entry name" value="ZINC/IRON TRANSPORTER"/>
    <property type="match status" value="1"/>
</dbReference>
<organism evidence="7 8">
    <name type="scientific">Anaeramoeba ignava</name>
    <name type="common">Anaerobic marine amoeba</name>
    <dbReference type="NCBI Taxonomy" id="1746090"/>
    <lineage>
        <taxon>Eukaryota</taxon>
        <taxon>Metamonada</taxon>
        <taxon>Anaeramoebidae</taxon>
        <taxon>Anaeramoeba</taxon>
    </lineage>
</organism>
<dbReference type="OMA" id="VMEICIA"/>
<feature type="transmembrane region" description="Helical" evidence="6">
    <location>
        <begin position="72"/>
        <end position="95"/>
    </location>
</feature>
<evidence type="ECO:0000256" key="5">
    <source>
        <dbReference type="SAM" id="MobiDB-lite"/>
    </source>
</evidence>
<dbReference type="OrthoDB" id="448280at2759"/>
<feature type="region of interest" description="Disordered" evidence="5">
    <location>
        <begin position="128"/>
        <end position="162"/>
    </location>
</feature>
<keyword evidence="4 6" id="KW-0472">Membrane</keyword>
<evidence type="ECO:0000256" key="1">
    <source>
        <dbReference type="ARBA" id="ARBA00004141"/>
    </source>
</evidence>
<sequence length="324" mass="35394">MEVSLLKIISLFIILGLGLIGGFLPYFIPQTSELKINAAESFAAGVFLGVALIQMLHESEKQLMSEGIKFPFGLVACGVGFFLTLVLENVVAPILSKKSQRKIKTHWFEISKPPDVFDFYTFFTPENSMENSNDESTKTSNKTSEEISENSAPQSSESEEYLNESKPMDAAPMVNRDVMTSKVLAVVISVSLCFHAVLEGLAIGVAVGFRQVLGISIAIMVHKVVEGFSLGISLVRAFRANRIKVTIYVLIFAFSDPIGIMLGMLISRLNTLLVCSLIMAFAAGTFLFAATYDFKNVLEGRKPISKILLAVLGFGLVTIVAVWD</sequence>
<protein>
    <submittedName>
        <fullName evidence="7">Zinc transporter zip1</fullName>
    </submittedName>
</protein>
<comment type="subcellular location">
    <subcellularLocation>
        <location evidence="1">Membrane</location>
        <topology evidence="1">Multi-pass membrane protein</topology>
    </subcellularLocation>
</comment>
<dbReference type="Proteomes" id="UP001149090">
    <property type="component" value="Unassembled WGS sequence"/>
</dbReference>
<comment type="caution">
    <text evidence="7">The sequence shown here is derived from an EMBL/GenBank/DDBJ whole genome shotgun (WGS) entry which is preliminary data.</text>
</comment>
<dbReference type="GO" id="GO:0005385">
    <property type="term" value="F:zinc ion transmembrane transporter activity"/>
    <property type="evidence" value="ECO:0007669"/>
    <property type="project" value="TreeGrafter"/>
</dbReference>
<evidence type="ECO:0000313" key="8">
    <source>
        <dbReference type="Proteomes" id="UP001149090"/>
    </source>
</evidence>
<feature type="transmembrane region" description="Helical" evidence="6">
    <location>
        <begin position="247"/>
        <end position="265"/>
    </location>
</feature>
<feature type="transmembrane region" description="Helical" evidence="6">
    <location>
        <begin position="271"/>
        <end position="292"/>
    </location>
</feature>
<proteinExistence type="predicted"/>
<feature type="transmembrane region" description="Helical" evidence="6">
    <location>
        <begin position="213"/>
        <end position="235"/>
    </location>
</feature>
<dbReference type="InterPro" id="IPR003689">
    <property type="entry name" value="ZIP"/>
</dbReference>
<reference evidence="7" key="1">
    <citation type="submission" date="2022-10" db="EMBL/GenBank/DDBJ databases">
        <title>Novel sulphate-reducing endosymbionts in the free-living metamonad Anaeramoeba.</title>
        <authorList>
            <person name="Jerlstrom-Hultqvist J."/>
            <person name="Cepicka I."/>
            <person name="Gallot-Lavallee L."/>
            <person name="Salas-Leiva D."/>
            <person name="Curtis B.A."/>
            <person name="Zahonova K."/>
            <person name="Pipaliya S."/>
            <person name="Dacks J."/>
            <person name="Roger A.J."/>
        </authorList>
    </citation>
    <scope>NUCLEOTIDE SEQUENCE</scope>
    <source>
        <strain evidence="7">BMAN</strain>
    </source>
</reference>
<feature type="transmembrane region" description="Helical" evidence="6">
    <location>
        <begin position="39"/>
        <end position="57"/>
    </location>
</feature>
<gene>
    <name evidence="7" type="ORF">M0811_01138</name>
</gene>
<evidence type="ECO:0000313" key="7">
    <source>
        <dbReference type="EMBL" id="KAJ5074507.1"/>
    </source>
</evidence>
<keyword evidence="2 6" id="KW-0812">Transmembrane</keyword>
<dbReference type="GO" id="GO:0016020">
    <property type="term" value="C:membrane"/>
    <property type="evidence" value="ECO:0007669"/>
    <property type="project" value="UniProtKB-SubCell"/>
</dbReference>
<evidence type="ECO:0000256" key="6">
    <source>
        <dbReference type="SAM" id="Phobius"/>
    </source>
</evidence>
<feature type="transmembrane region" description="Helical" evidence="6">
    <location>
        <begin position="304"/>
        <end position="323"/>
    </location>
</feature>
<dbReference type="EMBL" id="JAPDFW010000070">
    <property type="protein sequence ID" value="KAJ5074507.1"/>
    <property type="molecule type" value="Genomic_DNA"/>
</dbReference>